<evidence type="ECO:0000313" key="4">
    <source>
        <dbReference type="Proteomes" id="UP000199158"/>
    </source>
</evidence>
<dbReference type="InterPro" id="IPR025685">
    <property type="entry name" value="YoaP-like_dom"/>
</dbReference>
<proteinExistence type="predicted"/>
<evidence type="ECO:0000259" key="2">
    <source>
        <dbReference type="Pfam" id="PF14268"/>
    </source>
</evidence>
<organism evidence="3 4">
    <name type="scientific">Hydrogenoanaerobacterium saccharovorans</name>
    <dbReference type="NCBI Taxonomy" id="474960"/>
    <lineage>
        <taxon>Bacteria</taxon>
        <taxon>Bacillati</taxon>
        <taxon>Bacillota</taxon>
        <taxon>Clostridia</taxon>
        <taxon>Eubacteriales</taxon>
        <taxon>Oscillospiraceae</taxon>
        <taxon>Hydrogenoanaerobacterium</taxon>
    </lineage>
</organism>
<dbReference type="OrthoDB" id="3172674at2"/>
<reference evidence="3 4" key="1">
    <citation type="submission" date="2016-10" db="EMBL/GenBank/DDBJ databases">
        <authorList>
            <person name="de Groot N.N."/>
        </authorList>
    </citation>
    <scope>NUCLEOTIDE SEQUENCE [LARGE SCALE GENOMIC DNA]</scope>
    <source>
        <strain evidence="3 4">CGMCC 1.5070</strain>
    </source>
</reference>
<dbReference type="EMBL" id="FOCG01000001">
    <property type="protein sequence ID" value="SEM54869.1"/>
    <property type="molecule type" value="Genomic_DNA"/>
</dbReference>
<accession>A0A1H7ZBJ6</accession>
<dbReference type="AlphaFoldDB" id="A0A1H7ZBJ6"/>
<dbReference type="STRING" id="474960.SAMN05216180_0516"/>
<feature type="domain" description="YoaP-like" evidence="2">
    <location>
        <begin position="201"/>
        <end position="244"/>
    </location>
</feature>
<gene>
    <name evidence="3" type="ORF">SAMN05216180_0516</name>
</gene>
<dbReference type="InterPro" id="IPR016181">
    <property type="entry name" value="Acyl_CoA_acyltransferase"/>
</dbReference>
<protein>
    <submittedName>
        <fullName evidence="3">Oxidoreductase molybdopterin binding domain-containing protein</fullName>
    </submittedName>
</protein>
<dbReference type="InterPro" id="IPR036374">
    <property type="entry name" value="OxRdtase_Mopterin-bd_sf"/>
</dbReference>
<keyword evidence="4" id="KW-1185">Reference proteome</keyword>
<name>A0A1H7ZBJ6_9FIRM</name>
<dbReference type="InterPro" id="IPR000572">
    <property type="entry name" value="OxRdtase_Mopterin-bd_dom"/>
</dbReference>
<evidence type="ECO:0000259" key="1">
    <source>
        <dbReference type="Pfam" id="PF00174"/>
    </source>
</evidence>
<dbReference type="Pfam" id="PF14268">
    <property type="entry name" value="YoaP"/>
    <property type="match status" value="1"/>
</dbReference>
<dbReference type="Pfam" id="PF00174">
    <property type="entry name" value="Oxidored_molyb"/>
    <property type="match status" value="1"/>
</dbReference>
<dbReference type="Proteomes" id="UP000199158">
    <property type="component" value="Unassembled WGS sequence"/>
</dbReference>
<dbReference type="SUPFAM" id="SSF56524">
    <property type="entry name" value="Oxidoreductase molybdopterin-binding domain"/>
    <property type="match status" value="1"/>
</dbReference>
<dbReference type="Gene3D" id="3.90.420.10">
    <property type="entry name" value="Oxidoreductase, molybdopterin-binding domain"/>
    <property type="match status" value="1"/>
</dbReference>
<dbReference type="SUPFAM" id="SSF55729">
    <property type="entry name" value="Acyl-CoA N-acyltransferases (Nat)"/>
    <property type="match status" value="1"/>
</dbReference>
<feature type="domain" description="Oxidoreductase molybdopterin-binding" evidence="1">
    <location>
        <begin position="250"/>
        <end position="341"/>
    </location>
</feature>
<dbReference type="RefSeq" id="WP_092751328.1">
    <property type="nucleotide sequence ID" value="NZ_FOCG01000001.1"/>
</dbReference>
<evidence type="ECO:0000313" key="3">
    <source>
        <dbReference type="EMBL" id="SEM54869.1"/>
    </source>
</evidence>
<sequence length="536" mass="59766">MNIITLTKNNLEQEHICCAISNSKDSQVASKKQWLYRTFDDGLVFKKCDVRGKCFIEYIPAEKAWSPIEGNGYMFINCLWVSGQFKGQGFSNLLLEECIKDSKEKGKNGLVVLSSKKKLPYLSDPGFLKHKGFLLADTAKPYYELMHLPFCENIAAPHFKRHVKTPHIAEPGFVLYYTNQCPFTAKYVPIIESLAKQKAIPFKSIRFETAEQAQNSPAPYTSYSLFYNGEFVTHEILNDKKFDKVLAGESTITVTGADFNKLLEKHKLSQDKLQSLRFEAVDGYSMEIPSELLANRQILLVYSVDSKPLTEKEAPIWVVIPEERAMYWVKNIQYIHLNETAASAAVAAGKITFMETAFQKLTSADYDGEKTVLGKELLETAGMNEKTAKLTIFAADGLIKSETFQILSSAQISTEGEYAPKITGDKIPEGMRVKNLLSICADENALVSFNSCLVATGSTTMGEKTGIAVSKLFKLLSMNEAEFYTFTAADGYTKDIAKSDIAKGIILMNDKGELETYFDGLPKNTCVRNLASIIAK</sequence>